<comment type="caution">
    <text evidence="4">The sequence shown here is derived from an EMBL/GenBank/DDBJ whole genome shotgun (WGS) entry which is preliminary data.</text>
</comment>
<evidence type="ECO:0000313" key="5">
    <source>
        <dbReference type="Proteomes" id="UP000268553"/>
    </source>
</evidence>
<dbReference type="PANTHER" id="PTHR21013">
    <property type="entry name" value="ATP SYNTHASE MITOCHONDRIAL F1 COMPLEX ASSEMBLY FACTOR 2/ATP12 PROTEIN, MITOCHONDRIAL PRECURSOR"/>
    <property type="match status" value="1"/>
</dbReference>
<dbReference type="InterPro" id="IPR042272">
    <property type="entry name" value="ATP12_ATP_synth-F1-assembly_N"/>
</dbReference>
<dbReference type="PANTHER" id="PTHR21013:SF10">
    <property type="entry name" value="ATP SYNTHASE MITOCHONDRIAL F1 COMPLEX ASSEMBLY FACTOR 2"/>
    <property type="match status" value="1"/>
</dbReference>
<dbReference type="AlphaFoldDB" id="A0A426RTW0"/>
<evidence type="ECO:0000313" key="4">
    <source>
        <dbReference type="EMBL" id="RRQ52440.1"/>
    </source>
</evidence>
<name>A0A426RTW0_9SPHN</name>
<keyword evidence="3" id="KW-0143">Chaperone</keyword>
<dbReference type="EMBL" id="RWJI01000001">
    <property type="protein sequence ID" value="RRQ52440.1"/>
    <property type="molecule type" value="Genomic_DNA"/>
</dbReference>
<dbReference type="SUPFAM" id="SSF160909">
    <property type="entry name" value="ATP12-like"/>
    <property type="match status" value="1"/>
</dbReference>
<evidence type="ECO:0000256" key="2">
    <source>
        <dbReference type="ARBA" id="ARBA00022946"/>
    </source>
</evidence>
<dbReference type="InterPro" id="IPR011419">
    <property type="entry name" value="ATP12_ATP_synth-F1-assembly"/>
</dbReference>
<dbReference type="Proteomes" id="UP000268553">
    <property type="component" value="Unassembled WGS sequence"/>
</dbReference>
<keyword evidence="2" id="KW-0809">Transit peptide</keyword>
<dbReference type="InterPro" id="IPR023335">
    <property type="entry name" value="ATP12_ortho_dom_sf"/>
</dbReference>
<dbReference type="GO" id="GO:0043461">
    <property type="term" value="P:proton-transporting ATP synthase complex assembly"/>
    <property type="evidence" value="ECO:0007669"/>
    <property type="project" value="InterPro"/>
</dbReference>
<accession>A0A426RTW0</accession>
<protein>
    <submittedName>
        <fullName evidence="4">ATPase</fullName>
    </submittedName>
</protein>
<keyword evidence="5" id="KW-1185">Reference proteome</keyword>
<dbReference type="Gene3D" id="3.30.2180.10">
    <property type="entry name" value="ATP12-like"/>
    <property type="match status" value="1"/>
</dbReference>
<gene>
    <name evidence="4" type="ORF">D7D48_06235</name>
</gene>
<reference evidence="4 5" key="1">
    <citation type="submission" date="2018-12" db="EMBL/GenBank/DDBJ databases">
        <authorList>
            <person name="Kim S.-J."/>
            <person name="Jung G.-Y."/>
        </authorList>
    </citation>
    <scope>NUCLEOTIDE SEQUENCE [LARGE SCALE GENOMIC DNA]</scope>
    <source>
        <strain evidence="4 5">03SU3-P</strain>
    </source>
</reference>
<proteinExistence type="inferred from homology"/>
<evidence type="ECO:0000256" key="3">
    <source>
        <dbReference type="ARBA" id="ARBA00023186"/>
    </source>
</evidence>
<dbReference type="Gene3D" id="1.10.3580.10">
    <property type="entry name" value="ATP12 ATPase"/>
    <property type="match status" value="1"/>
</dbReference>
<evidence type="ECO:0000256" key="1">
    <source>
        <dbReference type="ARBA" id="ARBA00008231"/>
    </source>
</evidence>
<dbReference type="OrthoDB" id="9797825at2"/>
<dbReference type="RefSeq" id="WP_125230457.1">
    <property type="nucleotide sequence ID" value="NZ_RWJI01000001.1"/>
</dbReference>
<sequence>MRRFWKEVTLEPTPSGQAVRLDGRPVKTPTGNALALPTQKMADAVVAEWEAVEKTLNPALMPVTGFANAAIDRIAPDHAGFAAAIAAYGETDLFCYRAAAGEALADRQAEIWDPWLHWAQGRYDISFVIVEGIMHQPQSAATLEILRGAVAARGAFELAAMAKLAHLSGSLVATLAVIERAGTPEDIWKAACLDELWQEELWGADHWAQKNRSDREGEFMAAARFLDLLTPGT</sequence>
<dbReference type="Pfam" id="PF07542">
    <property type="entry name" value="ATP12"/>
    <property type="match status" value="1"/>
</dbReference>
<comment type="similarity">
    <text evidence="1">Belongs to the ATP12 family.</text>
</comment>
<organism evidence="4 5">
    <name type="scientific">Sphingorhabdus wooponensis</name>
    <dbReference type="NCBI Taxonomy" id="940136"/>
    <lineage>
        <taxon>Bacteria</taxon>
        <taxon>Pseudomonadati</taxon>
        <taxon>Pseudomonadota</taxon>
        <taxon>Alphaproteobacteria</taxon>
        <taxon>Sphingomonadales</taxon>
        <taxon>Sphingomonadaceae</taxon>
        <taxon>Sphingorhabdus</taxon>
    </lineage>
</organism>